<dbReference type="EMBL" id="VFQX01000002">
    <property type="protein sequence ID" value="KAF0984678.1"/>
    <property type="molecule type" value="Genomic_DNA"/>
</dbReference>
<accession>A0A6A5CHB3</accession>
<protein>
    <submittedName>
        <fullName evidence="1">Uncharacterized protein</fullName>
    </submittedName>
</protein>
<dbReference type="VEuPathDB" id="AmoebaDB:NfTy_002120"/>
<proteinExistence type="predicted"/>
<dbReference type="GeneID" id="68107795"/>
<dbReference type="VEuPathDB" id="AmoebaDB:FDP41_000577"/>
<dbReference type="OrthoDB" id="10469529at2759"/>
<sequence length="293" mass="34014">MHLLEGIRMEQGNSGSWETECLSREEGIPKKRKIEDEMTYHKILQLYVTKINYTIDTQLPPLLNEYLKEKHSDKISSLEDQMKRVISKIGKTRKLCGAFSNFFSQQEILVSYSSQRLSREKLWKLFGGHASGYESMNEFQTHRELSLAELKAPFKAVFMDDYKVAESVESTYTVFTSCGFPLRVLFDYWIIVPDFNDPAETCFINGHRLFSHFFEKETNESHSVYSEKCLNYVKCILFGQHAQQEDSVILNTLLYDWLRLGLFENSHSYESSVSSDSKALPTFKNSTNCAIQF</sequence>
<evidence type="ECO:0000313" key="1">
    <source>
        <dbReference type="EMBL" id="KAF0984678.1"/>
    </source>
</evidence>
<gene>
    <name evidence="1" type="ORF">FDP41_000577</name>
</gene>
<dbReference type="Proteomes" id="UP000444721">
    <property type="component" value="Unassembled WGS sequence"/>
</dbReference>
<evidence type="ECO:0000313" key="2">
    <source>
        <dbReference type="Proteomes" id="UP000444721"/>
    </source>
</evidence>
<reference evidence="1 2" key="1">
    <citation type="journal article" date="2019" name="Sci. Rep.">
        <title>Nanopore sequencing improves the draft genome of the human pathogenic amoeba Naegleria fowleri.</title>
        <authorList>
            <person name="Liechti N."/>
            <person name="Schurch N."/>
            <person name="Bruggmann R."/>
            <person name="Wittwer M."/>
        </authorList>
    </citation>
    <scope>NUCLEOTIDE SEQUENCE [LARGE SCALE GENOMIC DNA]</scope>
    <source>
        <strain evidence="1 2">ATCC 30894</strain>
    </source>
</reference>
<organism evidence="1 2">
    <name type="scientific">Naegleria fowleri</name>
    <name type="common">Brain eating amoeba</name>
    <dbReference type="NCBI Taxonomy" id="5763"/>
    <lineage>
        <taxon>Eukaryota</taxon>
        <taxon>Discoba</taxon>
        <taxon>Heterolobosea</taxon>
        <taxon>Tetramitia</taxon>
        <taxon>Eutetramitia</taxon>
        <taxon>Vahlkampfiidae</taxon>
        <taxon>Naegleria</taxon>
    </lineage>
</organism>
<dbReference type="RefSeq" id="XP_044569391.1">
    <property type="nucleotide sequence ID" value="XM_044709330.1"/>
</dbReference>
<keyword evidence="2" id="KW-1185">Reference proteome</keyword>
<name>A0A6A5CHB3_NAEFO</name>
<dbReference type="AlphaFoldDB" id="A0A6A5CHB3"/>
<comment type="caution">
    <text evidence="1">The sequence shown here is derived from an EMBL/GenBank/DDBJ whole genome shotgun (WGS) entry which is preliminary data.</text>
</comment>